<organism evidence="1">
    <name type="scientific">marine sediment metagenome</name>
    <dbReference type="NCBI Taxonomy" id="412755"/>
    <lineage>
        <taxon>unclassified sequences</taxon>
        <taxon>metagenomes</taxon>
        <taxon>ecological metagenomes</taxon>
    </lineage>
</organism>
<feature type="non-terminal residue" evidence="1">
    <location>
        <position position="51"/>
    </location>
</feature>
<proteinExistence type="predicted"/>
<evidence type="ECO:0008006" key="2">
    <source>
        <dbReference type="Google" id="ProtNLM"/>
    </source>
</evidence>
<gene>
    <name evidence="1" type="ORF">S12H4_10898</name>
</gene>
<protein>
    <recommendedName>
        <fullName evidence="2">Alcohol dehydrogenase-like C-terminal domain-containing protein</fullName>
    </recommendedName>
</protein>
<evidence type="ECO:0000313" key="1">
    <source>
        <dbReference type="EMBL" id="GAI66409.1"/>
    </source>
</evidence>
<comment type="caution">
    <text evidence="1">The sequence shown here is derived from an EMBL/GenBank/DDBJ whole genome shotgun (WGS) entry which is preliminary data.</text>
</comment>
<dbReference type="EMBL" id="BARW01004770">
    <property type="protein sequence ID" value="GAI66409.1"/>
    <property type="molecule type" value="Genomic_DNA"/>
</dbReference>
<dbReference type="AlphaFoldDB" id="X1SF38"/>
<accession>X1SF38</accession>
<reference evidence="1" key="1">
    <citation type="journal article" date="2014" name="Front. Microbiol.">
        <title>High frequency of phylogenetically diverse reductive dehalogenase-homologous genes in deep subseafloor sedimentary metagenomes.</title>
        <authorList>
            <person name="Kawai M."/>
            <person name="Futagami T."/>
            <person name="Toyoda A."/>
            <person name="Takaki Y."/>
            <person name="Nishi S."/>
            <person name="Hori S."/>
            <person name="Arai W."/>
            <person name="Tsubouchi T."/>
            <person name="Morono Y."/>
            <person name="Uchiyama I."/>
            <person name="Ito T."/>
            <person name="Fujiyama A."/>
            <person name="Inagaki F."/>
            <person name="Takami H."/>
        </authorList>
    </citation>
    <scope>NUCLEOTIDE SEQUENCE</scope>
    <source>
        <strain evidence="1">Expedition CK06-06</strain>
    </source>
</reference>
<dbReference type="Gene3D" id="3.40.50.720">
    <property type="entry name" value="NAD(P)-binding Rossmann-like Domain"/>
    <property type="match status" value="1"/>
</dbReference>
<name>X1SF38_9ZZZZ</name>
<sequence>MYELAKHYGADEFYTPENVPEKYILMNDKRENGVDIVVECTGKEEALALAI</sequence>